<dbReference type="SUPFAM" id="SSF52980">
    <property type="entry name" value="Restriction endonuclease-like"/>
    <property type="match status" value="1"/>
</dbReference>
<protein>
    <recommendedName>
        <fullName evidence="1">Putative restriction endonuclease domain-containing protein</fullName>
    </recommendedName>
</protein>
<dbReference type="EMBL" id="OMOF01000030">
    <property type="protein sequence ID" value="SPF33831.1"/>
    <property type="molecule type" value="Genomic_DNA"/>
</dbReference>
<evidence type="ECO:0000259" key="1">
    <source>
        <dbReference type="Pfam" id="PF05685"/>
    </source>
</evidence>
<dbReference type="InterPro" id="IPR011335">
    <property type="entry name" value="Restrct_endonuc-II-like"/>
</dbReference>
<organism evidence="2 3">
    <name type="scientific">Candidatus Desulfosporosinus infrequens</name>
    <dbReference type="NCBI Taxonomy" id="2043169"/>
    <lineage>
        <taxon>Bacteria</taxon>
        <taxon>Bacillati</taxon>
        <taxon>Bacillota</taxon>
        <taxon>Clostridia</taxon>
        <taxon>Eubacteriales</taxon>
        <taxon>Desulfitobacteriaceae</taxon>
        <taxon>Desulfosporosinus</taxon>
    </lineage>
</organism>
<evidence type="ECO:0000313" key="3">
    <source>
        <dbReference type="Proteomes" id="UP000238916"/>
    </source>
</evidence>
<dbReference type="InterPro" id="IPR008538">
    <property type="entry name" value="Uma2"/>
</dbReference>
<name>A0A2U3K2D9_9FIRM</name>
<reference evidence="3" key="1">
    <citation type="submission" date="2018-02" db="EMBL/GenBank/DDBJ databases">
        <authorList>
            <person name="Hausmann B."/>
        </authorList>
    </citation>
    <scope>NUCLEOTIDE SEQUENCE [LARGE SCALE GENOMIC DNA]</scope>
    <source>
        <strain evidence="3">Peat soil MAG SbF1</strain>
    </source>
</reference>
<dbReference type="CDD" id="cd06260">
    <property type="entry name" value="DUF820-like"/>
    <property type="match status" value="1"/>
</dbReference>
<sequence length="192" mass="22442">MSLPEENKIHTYADYLTWPENERWEIIDGVPYMQFAPKWQHQSISSELHRQISNYLFEKPCRVFAAPFDVCLLEHNQNDDDISNIVQPDLVIVCDETKLRKTGYFGVPNLIIEISSPSTTRLDRVVKFNKYEKAGVQEYWIVEPNGKYVYVFTLQENKRYGRPGAYTEEDKVQVAIFTDFTVDLKLVFGGYV</sequence>
<dbReference type="PANTHER" id="PTHR36558">
    <property type="entry name" value="GLR1098 PROTEIN"/>
    <property type="match status" value="1"/>
</dbReference>
<accession>A0A2U3K2D9</accession>
<dbReference type="Pfam" id="PF05685">
    <property type="entry name" value="Uma2"/>
    <property type="match status" value="1"/>
</dbReference>
<dbReference type="PANTHER" id="PTHR36558:SF1">
    <property type="entry name" value="RESTRICTION ENDONUCLEASE DOMAIN-CONTAINING PROTEIN-RELATED"/>
    <property type="match status" value="1"/>
</dbReference>
<feature type="domain" description="Putative restriction endonuclease" evidence="1">
    <location>
        <begin position="13"/>
        <end position="183"/>
    </location>
</feature>
<dbReference type="AlphaFoldDB" id="A0A2U3K2D9"/>
<dbReference type="Proteomes" id="UP000238916">
    <property type="component" value="Unassembled WGS sequence"/>
</dbReference>
<gene>
    <name evidence="2" type="ORF">SBF1_1250003</name>
</gene>
<dbReference type="InterPro" id="IPR012296">
    <property type="entry name" value="Nuclease_put_TT1808"/>
</dbReference>
<proteinExistence type="predicted"/>
<evidence type="ECO:0000313" key="2">
    <source>
        <dbReference type="EMBL" id="SPF33831.1"/>
    </source>
</evidence>
<dbReference type="OrthoDB" id="9798254at2"/>
<dbReference type="Gene3D" id="3.90.1570.10">
    <property type="entry name" value="tt1808, chain A"/>
    <property type="match status" value="1"/>
</dbReference>